<dbReference type="InterPro" id="IPR051676">
    <property type="entry name" value="UPF0053_domain"/>
</dbReference>
<evidence type="ECO:0000256" key="6">
    <source>
        <dbReference type="ARBA" id="ARBA00022989"/>
    </source>
</evidence>
<feature type="transmembrane region" description="Helical" evidence="11">
    <location>
        <begin position="6"/>
        <end position="29"/>
    </location>
</feature>
<dbReference type="SUPFAM" id="SSF54631">
    <property type="entry name" value="CBS-domain pair"/>
    <property type="match status" value="1"/>
</dbReference>
<dbReference type="InterPro" id="IPR005170">
    <property type="entry name" value="Transptr-assoc_dom"/>
</dbReference>
<evidence type="ECO:0000256" key="11">
    <source>
        <dbReference type="SAM" id="Phobius"/>
    </source>
</evidence>
<keyword evidence="4 10" id="KW-0812">Transmembrane</keyword>
<keyword evidence="8 10" id="KW-0472">Membrane</keyword>
<feature type="transmembrane region" description="Helical" evidence="11">
    <location>
        <begin position="60"/>
        <end position="81"/>
    </location>
</feature>
<evidence type="ECO:0000256" key="3">
    <source>
        <dbReference type="ARBA" id="ARBA00022475"/>
    </source>
</evidence>
<feature type="domain" description="CBS" evidence="12">
    <location>
        <begin position="276"/>
        <end position="333"/>
    </location>
</feature>
<feature type="transmembrane region" description="Helical" evidence="11">
    <location>
        <begin position="134"/>
        <end position="156"/>
    </location>
</feature>
<dbReference type="AlphaFoldDB" id="A0A5Q5CCI2"/>
<dbReference type="InterPro" id="IPR000644">
    <property type="entry name" value="CBS_dom"/>
</dbReference>
<reference evidence="14" key="1">
    <citation type="submission" date="2007-02" db="EMBL/GenBank/DDBJ databases">
        <title>Complete sequence of Mycobacterium sp. JLS.</title>
        <authorList>
            <consortium name="US DOE Joint Genome Institute"/>
            <person name="Copeland A."/>
            <person name="Lucas S."/>
            <person name="Lapidus A."/>
            <person name="Barry K."/>
            <person name="Detter J.C."/>
            <person name="Glavina del Rio T."/>
            <person name="Hammon N."/>
            <person name="Israni S."/>
            <person name="Dalin E."/>
            <person name="Tice H."/>
            <person name="Pitluck S."/>
            <person name="Chain P."/>
            <person name="Malfatti S."/>
            <person name="Shin M."/>
            <person name="Vergez L."/>
            <person name="Schmutz J."/>
            <person name="Larimer F."/>
            <person name="Land M."/>
            <person name="Hauser L."/>
            <person name="Kyrpides N."/>
            <person name="Mikhailova N."/>
            <person name="Miller C.D."/>
            <person name="Anderson A.J."/>
            <person name="Sims R.C."/>
            <person name="Richardson P."/>
        </authorList>
    </citation>
    <scope>NUCLEOTIDE SEQUENCE [LARGE SCALE GENOMIC DNA]</scope>
    <source>
        <strain evidence="14">JLS</strain>
    </source>
</reference>
<dbReference type="SMART" id="SM01091">
    <property type="entry name" value="CorC_HlyC"/>
    <property type="match status" value="1"/>
</dbReference>
<feature type="domain" description="CNNM transmembrane" evidence="13">
    <location>
        <begin position="1"/>
        <end position="197"/>
    </location>
</feature>
<dbReference type="CDD" id="cd04590">
    <property type="entry name" value="CBS_pair_CorC_HlyC_assoc"/>
    <property type="match status" value="1"/>
</dbReference>
<feature type="transmembrane region" description="Helical" evidence="11">
    <location>
        <begin position="101"/>
        <end position="122"/>
    </location>
</feature>
<evidence type="ECO:0000256" key="2">
    <source>
        <dbReference type="ARBA" id="ARBA00006337"/>
    </source>
</evidence>
<dbReference type="PANTHER" id="PTHR43099">
    <property type="entry name" value="UPF0053 PROTEIN YRKA"/>
    <property type="match status" value="1"/>
</dbReference>
<evidence type="ECO:0000256" key="1">
    <source>
        <dbReference type="ARBA" id="ARBA00004651"/>
    </source>
</evidence>
<dbReference type="SUPFAM" id="SSF56176">
    <property type="entry name" value="FAD-binding/transporter-associated domain-like"/>
    <property type="match status" value="1"/>
</dbReference>
<dbReference type="Pfam" id="PF00571">
    <property type="entry name" value="CBS"/>
    <property type="match status" value="2"/>
</dbReference>
<keyword evidence="3" id="KW-1003">Cell membrane</keyword>
<evidence type="ECO:0000256" key="4">
    <source>
        <dbReference type="ARBA" id="ARBA00022692"/>
    </source>
</evidence>
<dbReference type="InterPro" id="IPR046342">
    <property type="entry name" value="CBS_dom_sf"/>
</dbReference>
<organism evidence="14">
    <name type="scientific">Mycobacterium sp. (strain JLS)</name>
    <dbReference type="NCBI Taxonomy" id="164757"/>
    <lineage>
        <taxon>Bacteria</taxon>
        <taxon>Bacillati</taxon>
        <taxon>Actinomycetota</taxon>
        <taxon>Actinomycetes</taxon>
        <taxon>Mycobacteriales</taxon>
        <taxon>Mycobacteriaceae</taxon>
        <taxon>Mycobacterium</taxon>
    </lineage>
</organism>
<gene>
    <name evidence="14" type="ordered locus">Mjls_1127</name>
</gene>
<keyword evidence="7 9" id="KW-0129">CBS domain</keyword>
<dbReference type="KEGG" id="mjl:Mjls_1127"/>
<dbReference type="Pfam" id="PF01595">
    <property type="entry name" value="CNNM"/>
    <property type="match status" value="1"/>
</dbReference>
<evidence type="ECO:0000256" key="5">
    <source>
        <dbReference type="ARBA" id="ARBA00022737"/>
    </source>
</evidence>
<keyword evidence="5" id="KW-0677">Repeat</keyword>
<evidence type="ECO:0000256" key="8">
    <source>
        <dbReference type="ARBA" id="ARBA00023136"/>
    </source>
</evidence>
<sequence length="425" mass="45223">MSDYWLNVALVFALILVNGLLAGSEAAFISLREGQLRELEHRGGRRDLTVVGLAREPNRYLATIQLGITLAGFFASATAAVTLAEPLAPLLGFLGAGAQTAVSIAVVTVLVAGVTLVFGELAPKRLAMQYARRWALVVASPLSAMSAVAAPIAWVLGRATDLVVRILGGDPAVGQEELTIEEFGQLITGLGGLTAEQRTILSGALEIHERSLRAVIVPRTAVFRLNGELSLQRARTDLAASGHTRAPVVRSGELDDAIGVVHLRDLLGDDGTVAEVTRPVLRLPDSLRVTIALRQLLAAHEHLALVVGEHGGVDGIVTLEDLLEEIVGEIYDEADEDIRTAEALPDGSRILPGTFPIHDLPDIGIEFSDAPPGDYTTIAGLVLSLLGRIPTVPGDRVDLPPYRVQVTGVGRHAITEVRILPRDRR</sequence>
<accession>A0A5Q5CCI2</accession>
<evidence type="ECO:0000256" key="7">
    <source>
        <dbReference type="ARBA" id="ARBA00023122"/>
    </source>
</evidence>
<evidence type="ECO:0000313" key="14">
    <source>
        <dbReference type="EMBL" id="ABN96932.1"/>
    </source>
</evidence>
<dbReference type="PROSITE" id="PS51846">
    <property type="entry name" value="CNNM"/>
    <property type="match status" value="1"/>
</dbReference>
<keyword evidence="6 10" id="KW-1133">Transmembrane helix</keyword>
<dbReference type="InterPro" id="IPR044751">
    <property type="entry name" value="Ion_transp-like_CBS"/>
</dbReference>
<protein>
    <submittedName>
        <fullName evidence="14">Uncharacterized protein</fullName>
    </submittedName>
</protein>
<evidence type="ECO:0000259" key="12">
    <source>
        <dbReference type="PROSITE" id="PS51371"/>
    </source>
</evidence>
<dbReference type="PANTHER" id="PTHR43099:SF5">
    <property type="entry name" value="HLYC_CORC FAMILY TRANSPORTER"/>
    <property type="match status" value="1"/>
</dbReference>
<dbReference type="InterPro" id="IPR002550">
    <property type="entry name" value="CNNM"/>
</dbReference>
<dbReference type="PROSITE" id="PS51371">
    <property type="entry name" value="CBS"/>
    <property type="match status" value="1"/>
</dbReference>
<comment type="similarity">
    <text evidence="2">Belongs to the UPF0053 family.</text>
</comment>
<dbReference type="InterPro" id="IPR036318">
    <property type="entry name" value="FAD-bd_PCMH-like_sf"/>
</dbReference>
<comment type="subcellular location">
    <subcellularLocation>
        <location evidence="1">Cell membrane</location>
        <topology evidence="1">Multi-pass membrane protein</topology>
    </subcellularLocation>
</comment>
<evidence type="ECO:0000256" key="9">
    <source>
        <dbReference type="PROSITE-ProRule" id="PRU00703"/>
    </source>
</evidence>
<dbReference type="Pfam" id="PF03471">
    <property type="entry name" value="CorC_HlyC"/>
    <property type="match status" value="1"/>
</dbReference>
<proteinExistence type="inferred from homology"/>
<dbReference type="EMBL" id="CP000580">
    <property type="protein sequence ID" value="ABN96932.1"/>
    <property type="molecule type" value="Genomic_DNA"/>
</dbReference>
<dbReference type="GO" id="GO:0050660">
    <property type="term" value="F:flavin adenine dinucleotide binding"/>
    <property type="evidence" value="ECO:0007669"/>
    <property type="project" value="InterPro"/>
</dbReference>
<dbReference type="Gene3D" id="3.30.465.10">
    <property type="match status" value="1"/>
</dbReference>
<dbReference type="GO" id="GO:0005886">
    <property type="term" value="C:plasma membrane"/>
    <property type="evidence" value="ECO:0007669"/>
    <property type="project" value="UniProtKB-SubCell"/>
</dbReference>
<evidence type="ECO:0000256" key="10">
    <source>
        <dbReference type="PROSITE-ProRule" id="PRU01193"/>
    </source>
</evidence>
<evidence type="ECO:0000259" key="13">
    <source>
        <dbReference type="PROSITE" id="PS51846"/>
    </source>
</evidence>
<name>A0A5Q5CCI2_MYCSJ</name>
<dbReference type="Gene3D" id="3.10.580.10">
    <property type="entry name" value="CBS-domain"/>
    <property type="match status" value="1"/>
</dbReference>
<dbReference type="InterPro" id="IPR016169">
    <property type="entry name" value="FAD-bd_PCMH_sub2"/>
</dbReference>